<sequence>MMSEDGYETLCRAYTALDTLHMLMYETESSNASFDTENIAALLSFPISGLKEVMDDVRFAHKAE</sequence>
<dbReference type="RefSeq" id="WP_095503819.1">
    <property type="nucleotide sequence ID" value="NZ_WJXO01000001.1"/>
</dbReference>
<comment type="caution">
    <text evidence="1">The sequence shown here is derived from an EMBL/GenBank/DDBJ whole genome shotgun (WGS) entry which is preliminary data.</text>
</comment>
<name>A0A7X2KYR5_9NEIS</name>
<accession>A0A7X2KYR5</accession>
<protein>
    <submittedName>
        <fullName evidence="1">Uncharacterized protein</fullName>
    </submittedName>
</protein>
<dbReference type="Proteomes" id="UP000486297">
    <property type="component" value="Unassembled WGS sequence"/>
</dbReference>
<dbReference type="AlphaFoldDB" id="A0A7X2KYR5"/>
<organism evidence="1 2">
    <name type="scientific">Neisseria brasiliensis</name>
    <dbReference type="NCBI Taxonomy" id="2666100"/>
    <lineage>
        <taxon>Bacteria</taxon>
        <taxon>Pseudomonadati</taxon>
        <taxon>Pseudomonadota</taxon>
        <taxon>Betaproteobacteria</taxon>
        <taxon>Neisseriales</taxon>
        <taxon>Neisseriaceae</taxon>
        <taxon>Neisseria</taxon>
    </lineage>
</organism>
<evidence type="ECO:0000313" key="2">
    <source>
        <dbReference type="Proteomes" id="UP000486297"/>
    </source>
</evidence>
<proteinExistence type="predicted"/>
<reference evidence="1" key="1">
    <citation type="journal article" name="Emerg. Infect. Dis.">
        <title>Two cases of a newly characterized neisseria species.</title>
        <authorList>
            <person name="Mustapha M."/>
            <person name="Lemos A.P.S."/>
            <person name="Harrison L.H."/>
            <person name="Vantyne D."/>
            <person name="Sacchi C.T."/>
        </authorList>
    </citation>
    <scope>NUCLEOTIDE SEQUENCE</scope>
    <source>
        <strain evidence="1">N.95.16</strain>
    </source>
</reference>
<gene>
    <name evidence="1" type="ORF">GJU80_10845</name>
</gene>
<evidence type="ECO:0000313" key="1">
    <source>
        <dbReference type="EMBL" id="MRN38956.1"/>
    </source>
</evidence>
<dbReference type="EMBL" id="WJXO01000001">
    <property type="protein sequence ID" value="MRN38956.1"/>
    <property type="molecule type" value="Genomic_DNA"/>
</dbReference>
<keyword evidence="2" id="KW-1185">Reference proteome</keyword>